<gene>
    <name evidence="1" type="ORF">ACFYNZ_01745</name>
</gene>
<dbReference type="RefSeq" id="WP_388342068.1">
    <property type="nucleotide sequence ID" value="NZ_JBIAFJ010000001.1"/>
</dbReference>
<comment type="caution">
    <text evidence="1">The sequence shown here is derived from an EMBL/GenBank/DDBJ whole genome shotgun (WGS) entry which is preliminary data.</text>
</comment>
<dbReference type="Proteomes" id="UP001601197">
    <property type="component" value="Unassembled WGS sequence"/>
</dbReference>
<sequence>MSSASSSGGFWVKEHDRSEQPNGIYRCSAPTKAVDPRTVVPEVWGELAERAWAAAPQSVEASG</sequence>
<proteinExistence type="predicted"/>
<dbReference type="Pfam" id="PF19472">
    <property type="entry name" value="DUF6009"/>
    <property type="match status" value="1"/>
</dbReference>
<dbReference type="InterPro" id="IPR046051">
    <property type="entry name" value="DUF6009"/>
</dbReference>
<reference evidence="1 2" key="1">
    <citation type="submission" date="2024-10" db="EMBL/GenBank/DDBJ databases">
        <title>The Natural Products Discovery Center: Release of the First 8490 Sequenced Strains for Exploring Actinobacteria Biosynthetic Diversity.</title>
        <authorList>
            <person name="Kalkreuter E."/>
            <person name="Kautsar S.A."/>
            <person name="Yang D."/>
            <person name="Bader C.D."/>
            <person name="Teijaro C.N."/>
            <person name="Fluegel L."/>
            <person name="Davis C.M."/>
            <person name="Simpson J.R."/>
            <person name="Lauterbach L."/>
            <person name="Steele A.D."/>
            <person name="Gui C."/>
            <person name="Meng S."/>
            <person name="Li G."/>
            <person name="Viehrig K."/>
            <person name="Ye F."/>
            <person name="Su P."/>
            <person name="Kiefer A.F."/>
            <person name="Nichols A."/>
            <person name="Cepeda A.J."/>
            <person name="Yan W."/>
            <person name="Fan B."/>
            <person name="Jiang Y."/>
            <person name="Adhikari A."/>
            <person name="Zheng C.-J."/>
            <person name="Schuster L."/>
            <person name="Cowan T.M."/>
            <person name="Smanski M.J."/>
            <person name="Chevrette M.G."/>
            <person name="De Carvalho L.P.S."/>
            <person name="Shen B."/>
        </authorList>
    </citation>
    <scope>NUCLEOTIDE SEQUENCE [LARGE SCALE GENOMIC DNA]</scope>
    <source>
        <strain evidence="1 2">NPDC007147</strain>
    </source>
</reference>
<dbReference type="EMBL" id="JBIAFJ010000001">
    <property type="protein sequence ID" value="MFE9168244.1"/>
    <property type="molecule type" value="Genomic_DNA"/>
</dbReference>
<organism evidence="1 2">
    <name type="scientific">Streptomyces kebangsaanensis</name>
    <dbReference type="NCBI Taxonomy" id="864058"/>
    <lineage>
        <taxon>Bacteria</taxon>
        <taxon>Bacillati</taxon>
        <taxon>Actinomycetota</taxon>
        <taxon>Actinomycetes</taxon>
        <taxon>Kitasatosporales</taxon>
        <taxon>Streptomycetaceae</taxon>
        <taxon>Streptomyces</taxon>
    </lineage>
</organism>
<evidence type="ECO:0000313" key="2">
    <source>
        <dbReference type="Proteomes" id="UP001601197"/>
    </source>
</evidence>
<name>A0ABW6KLC6_9ACTN</name>
<protein>
    <submittedName>
        <fullName evidence="1">DUF6009 family protein</fullName>
    </submittedName>
</protein>
<accession>A0ABW6KLC6</accession>
<keyword evidence="2" id="KW-1185">Reference proteome</keyword>
<evidence type="ECO:0000313" key="1">
    <source>
        <dbReference type="EMBL" id="MFE9168244.1"/>
    </source>
</evidence>